<proteinExistence type="predicted"/>
<evidence type="ECO:0000313" key="2">
    <source>
        <dbReference type="EMBL" id="CAD8182472.1"/>
    </source>
</evidence>
<dbReference type="AlphaFoldDB" id="A0A8S1W2H9"/>
<dbReference type="EMBL" id="CAJJDO010000078">
    <property type="protein sequence ID" value="CAD8182472.1"/>
    <property type="molecule type" value="Genomic_DNA"/>
</dbReference>
<protein>
    <submittedName>
        <fullName evidence="2">Uncharacterized protein</fullName>
    </submittedName>
</protein>
<comment type="caution">
    <text evidence="2">The sequence shown here is derived from an EMBL/GenBank/DDBJ whole genome shotgun (WGS) entry which is preliminary data.</text>
</comment>
<feature type="region of interest" description="Disordered" evidence="1">
    <location>
        <begin position="43"/>
        <end position="64"/>
    </location>
</feature>
<feature type="compositionally biased region" description="Polar residues" evidence="1">
    <location>
        <begin position="43"/>
        <end position="55"/>
    </location>
</feature>
<accession>A0A8S1W2H9</accession>
<evidence type="ECO:0000256" key="1">
    <source>
        <dbReference type="SAM" id="MobiDB-lite"/>
    </source>
</evidence>
<reference evidence="2" key="1">
    <citation type="submission" date="2021-01" db="EMBL/GenBank/DDBJ databases">
        <authorList>
            <consortium name="Genoscope - CEA"/>
            <person name="William W."/>
        </authorList>
    </citation>
    <scope>NUCLEOTIDE SEQUENCE</scope>
</reference>
<sequence length="95" mass="10807">MGCNPSKISIHEPQLFLNQRKIGRNPKQLTDIQQNIDRHLKQQLGQSKTNASSPNTIITSTRSSRITDHQIDISKSTNIFQTDQASQPLQRRSLQ</sequence>
<dbReference type="Proteomes" id="UP000689195">
    <property type="component" value="Unassembled WGS sequence"/>
</dbReference>
<gene>
    <name evidence="2" type="ORF">PPENT_87.1.T0780226</name>
</gene>
<name>A0A8S1W2H9_9CILI</name>
<organism evidence="2 3">
    <name type="scientific">Paramecium pentaurelia</name>
    <dbReference type="NCBI Taxonomy" id="43138"/>
    <lineage>
        <taxon>Eukaryota</taxon>
        <taxon>Sar</taxon>
        <taxon>Alveolata</taxon>
        <taxon>Ciliophora</taxon>
        <taxon>Intramacronucleata</taxon>
        <taxon>Oligohymenophorea</taxon>
        <taxon>Peniculida</taxon>
        <taxon>Parameciidae</taxon>
        <taxon>Paramecium</taxon>
    </lineage>
</organism>
<keyword evidence="3" id="KW-1185">Reference proteome</keyword>
<dbReference type="OrthoDB" id="311347at2759"/>
<evidence type="ECO:0000313" key="3">
    <source>
        <dbReference type="Proteomes" id="UP000689195"/>
    </source>
</evidence>